<organism evidence="1 2">
    <name type="scientific">Dreissena polymorpha</name>
    <name type="common">Zebra mussel</name>
    <name type="synonym">Mytilus polymorpha</name>
    <dbReference type="NCBI Taxonomy" id="45954"/>
    <lineage>
        <taxon>Eukaryota</taxon>
        <taxon>Metazoa</taxon>
        <taxon>Spiralia</taxon>
        <taxon>Lophotrochozoa</taxon>
        <taxon>Mollusca</taxon>
        <taxon>Bivalvia</taxon>
        <taxon>Autobranchia</taxon>
        <taxon>Heteroconchia</taxon>
        <taxon>Euheterodonta</taxon>
        <taxon>Imparidentia</taxon>
        <taxon>Neoheterodontei</taxon>
        <taxon>Myida</taxon>
        <taxon>Dreissenoidea</taxon>
        <taxon>Dreissenidae</taxon>
        <taxon>Dreissena</taxon>
    </lineage>
</organism>
<evidence type="ECO:0000313" key="2">
    <source>
        <dbReference type="Proteomes" id="UP000828390"/>
    </source>
</evidence>
<evidence type="ECO:0000313" key="1">
    <source>
        <dbReference type="EMBL" id="KAH3728711.1"/>
    </source>
</evidence>
<comment type="caution">
    <text evidence="1">The sequence shown here is derived from an EMBL/GenBank/DDBJ whole genome shotgun (WGS) entry which is preliminary data.</text>
</comment>
<accession>A0A9D4HRS8</accession>
<sequence length="76" mass="8502">MTKNPTWFQKGDGSKTSPYATRTGVDIRIVHQICATCFLMDRELRDHGELFCIPQQGLTIVQCVSTVGTNLKNNLC</sequence>
<dbReference type="EMBL" id="JAIWYP010000012">
    <property type="protein sequence ID" value="KAH3728711.1"/>
    <property type="molecule type" value="Genomic_DNA"/>
</dbReference>
<reference evidence="1" key="1">
    <citation type="journal article" date="2019" name="bioRxiv">
        <title>The Genome of the Zebra Mussel, Dreissena polymorpha: A Resource for Invasive Species Research.</title>
        <authorList>
            <person name="McCartney M.A."/>
            <person name="Auch B."/>
            <person name="Kono T."/>
            <person name="Mallez S."/>
            <person name="Zhang Y."/>
            <person name="Obille A."/>
            <person name="Becker A."/>
            <person name="Abrahante J.E."/>
            <person name="Garbe J."/>
            <person name="Badalamenti J.P."/>
            <person name="Herman A."/>
            <person name="Mangelson H."/>
            <person name="Liachko I."/>
            <person name="Sullivan S."/>
            <person name="Sone E.D."/>
            <person name="Koren S."/>
            <person name="Silverstein K.A.T."/>
            <person name="Beckman K.B."/>
            <person name="Gohl D.M."/>
        </authorList>
    </citation>
    <scope>NUCLEOTIDE SEQUENCE</scope>
    <source>
        <strain evidence="1">Duluth1</strain>
        <tissue evidence="1">Whole animal</tissue>
    </source>
</reference>
<name>A0A9D4HRS8_DREPO</name>
<dbReference type="AlphaFoldDB" id="A0A9D4HRS8"/>
<protein>
    <submittedName>
        <fullName evidence="1">Uncharacterized protein</fullName>
    </submittedName>
</protein>
<gene>
    <name evidence="1" type="ORF">DPMN_054671</name>
</gene>
<proteinExistence type="predicted"/>
<dbReference type="Proteomes" id="UP000828390">
    <property type="component" value="Unassembled WGS sequence"/>
</dbReference>
<keyword evidence="2" id="KW-1185">Reference proteome</keyword>
<reference evidence="1" key="2">
    <citation type="submission" date="2020-11" db="EMBL/GenBank/DDBJ databases">
        <authorList>
            <person name="McCartney M.A."/>
            <person name="Auch B."/>
            <person name="Kono T."/>
            <person name="Mallez S."/>
            <person name="Becker A."/>
            <person name="Gohl D.M."/>
            <person name="Silverstein K.A.T."/>
            <person name="Koren S."/>
            <person name="Bechman K.B."/>
            <person name="Herman A."/>
            <person name="Abrahante J.E."/>
            <person name="Garbe J."/>
        </authorList>
    </citation>
    <scope>NUCLEOTIDE SEQUENCE</scope>
    <source>
        <strain evidence="1">Duluth1</strain>
        <tissue evidence="1">Whole animal</tissue>
    </source>
</reference>